<evidence type="ECO:0000313" key="1">
    <source>
        <dbReference type="EMBL" id="THV61299.1"/>
    </source>
</evidence>
<comment type="caution">
    <text evidence="1">The sequence shown here is derived from an EMBL/GenBank/DDBJ whole genome shotgun (WGS) entry which is preliminary data.</text>
</comment>
<accession>A0A4S8S092</accession>
<organism evidence="1 2">
    <name type="scientific">Flagellimonas alvinocaridis</name>
    <dbReference type="NCBI Taxonomy" id="2530200"/>
    <lineage>
        <taxon>Bacteria</taxon>
        <taxon>Pseudomonadati</taxon>
        <taxon>Bacteroidota</taxon>
        <taxon>Flavobacteriia</taxon>
        <taxon>Flavobacteriales</taxon>
        <taxon>Flavobacteriaceae</taxon>
        <taxon>Flagellimonas</taxon>
    </lineage>
</organism>
<dbReference type="EMBL" id="SNTZ01000001">
    <property type="protein sequence ID" value="THV61299.1"/>
    <property type="molecule type" value="Genomic_DNA"/>
</dbReference>
<gene>
    <name evidence="1" type="ORF">EZV76_02940</name>
</gene>
<dbReference type="Proteomes" id="UP000310406">
    <property type="component" value="Unassembled WGS sequence"/>
</dbReference>
<reference evidence="1 2" key="1">
    <citation type="submission" date="2019-03" db="EMBL/GenBank/DDBJ databases">
        <title>Muricauda SCR12 sp.nov, a marine bacterium isolated from Pacific Ocean:the Okinawa trough.</title>
        <authorList>
            <person name="Liu L."/>
        </authorList>
    </citation>
    <scope>NUCLEOTIDE SEQUENCE [LARGE SCALE GENOMIC DNA]</scope>
    <source>
        <strain evidence="1 2">SCR12</strain>
    </source>
</reference>
<protein>
    <submittedName>
        <fullName evidence="1">Uncharacterized protein</fullName>
    </submittedName>
</protein>
<name>A0A4S8S092_9FLAO</name>
<dbReference type="RefSeq" id="WP_136565082.1">
    <property type="nucleotide sequence ID" value="NZ_SNTZ01000001.1"/>
</dbReference>
<sequence>MDDKIVLSIKHNVSTNFSGIKKLFDFHKEASQYYNETIYIDFYHLDWFDANLSALFGSILAKLKKENNLNFSTDLKFLEEHFNVLFRNGFLRSEGTNNDLQESTVSFRSFDLNDKGGFIDYVENELLAHRGMPSLKIEEKDNIMSSLVEVYCNIQEHSKSIEPFYVCGQYFPKQGILAFSMVDLGVGFLPAIENKTKGEIDNSYDAIKWALEKRNTTRQGAPGGLGLFDLNAYFNRTKGNFQIITGDTFWSLDMENTVLKKFSFPNPYAGSILNLFFKR</sequence>
<dbReference type="AlphaFoldDB" id="A0A4S8S092"/>
<proteinExistence type="predicted"/>
<keyword evidence="2" id="KW-1185">Reference proteome</keyword>
<evidence type="ECO:0000313" key="2">
    <source>
        <dbReference type="Proteomes" id="UP000310406"/>
    </source>
</evidence>
<dbReference type="OrthoDB" id="2047848at2"/>